<gene>
    <name evidence="1" type="ORF">Tci_046268</name>
</gene>
<evidence type="ECO:0008006" key="2">
    <source>
        <dbReference type="Google" id="ProtNLM"/>
    </source>
</evidence>
<dbReference type="EMBL" id="BKCJ010006858">
    <property type="protein sequence ID" value="GEU74290.1"/>
    <property type="molecule type" value="Genomic_DNA"/>
</dbReference>
<comment type="caution">
    <text evidence="1">The sequence shown here is derived from an EMBL/GenBank/DDBJ whole genome shotgun (WGS) entry which is preliminary data.</text>
</comment>
<sequence length="259" mass="29132">MTPEAVRAMINQAMQRNSTNGDGSHSSEGGTTRPVQSVRACSYFDFIKCQPLNFRRTEGVVGLSRWFKKIKSVFHISGCGSENQNLKVKGNDVGSYTQRFQELALICTKFVSDEKEKIDKYIGGLLDNIHGNVMSARHKTLDVAIELANDLMDQKLRTYVKRLTESKRKFDNNNQAQQIPKRQNMAQAYVVGTGERNEYAGTLPLCNKCKFYHNGPYTTKYANCKKGHYKSECPELKNQNHGNQAEGTRARGMVYALGG</sequence>
<organism evidence="1">
    <name type="scientific">Tanacetum cinerariifolium</name>
    <name type="common">Dalmatian daisy</name>
    <name type="synonym">Chrysanthemum cinerariifolium</name>
    <dbReference type="NCBI Taxonomy" id="118510"/>
    <lineage>
        <taxon>Eukaryota</taxon>
        <taxon>Viridiplantae</taxon>
        <taxon>Streptophyta</taxon>
        <taxon>Embryophyta</taxon>
        <taxon>Tracheophyta</taxon>
        <taxon>Spermatophyta</taxon>
        <taxon>Magnoliopsida</taxon>
        <taxon>eudicotyledons</taxon>
        <taxon>Gunneridae</taxon>
        <taxon>Pentapetalae</taxon>
        <taxon>asterids</taxon>
        <taxon>campanulids</taxon>
        <taxon>Asterales</taxon>
        <taxon>Asteraceae</taxon>
        <taxon>Asteroideae</taxon>
        <taxon>Anthemideae</taxon>
        <taxon>Anthemidinae</taxon>
        <taxon>Tanacetum</taxon>
    </lineage>
</organism>
<accession>A0A6L2MKN3</accession>
<evidence type="ECO:0000313" key="1">
    <source>
        <dbReference type="EMBL" id="GEU74290.1"/>
    </source>
</evidence>
<proteinExistence type="predicted"/>
<dbReference type="AlphaFoldDB" id="A0A6L2MKN3"/>
<reference evidence="1" key="1">
    <citation type="journal article" date="2019" name="Sci. Rep.">
        <title>Draft genome of Tanacetum cinerariifolium, the natural source of mosquito coil.</title>
        <authorList>
            <person name="Yamashiro T."/>
            <person name="Shiraishi A."/>
            <person name="Satake H."/>
            <person name="Nakayama K."/>
        </authorList>
    </citation>
    <scope>NUCLEOTIDE SEQUENCE</scope>
</reference>
<protein>
    <recommendedName>
        <fullName evidence="2">Reverse transcriptase domain-containing protein</fullName>
    </recommendedName>
</protein>
<name>A0A6L2MKN3_TANCI</name>